<dbReference type="EMBL" id="ATJN01000025">
    <property type="protein sequence ID" value="EPI52801.1"/>
    <property type="molecule type" value="Genomic_DNA"/>
</dbReference>
<dbReference type="GO" id="GO:0016791">
    <property type="term" value="F:phosphatase activity"/>
    <property type="evidence" value="ECO:0007669"/>
    <property type="project" value="TreeGrafter"/>
</dbReference>
<dbReference type="Pfam" id="PF13242">
    <property type="entry name" value="Hydrolase_like"/>
    <property type="match status" value="1"/>
</dbReference>
<gene>
    <name evidence="1" type="ORF">HMPREF1577_00474</name>
</gene>
<dbReference type="PANTHER" id="PTHR19288">
    <property type="entry name" value="4-NITROPHENYLPHOSPHATASE-RELATED"/>
    <property type="match status" value="1"/>
</dbReference>
<name>T2PLL8_9BIFI</name>
<protein>
    <submittedName>
        <fullName evidence="1">HAD hydrolase, family IIA</fullName>
    </submittedName>
</protein>
<dbReference type="Gene3D" id="3.40.50.1000">
    <property type="entry name" value="HAD superfamily/HAD-like"/>
    <property type="match status" value="2"/>
</dbReference>
<accession>T2PLL8</accession>
<reference evidence="1 2" key="1">
    <citation type="submission" date="2013-06" db="EMBL/GenBank/DDBJ databases">
        <authorList>
            <person name="Weinstock G."/>
            <person name="Sodergren E."/>
            <person name="Lobos E.A."/>
            <person name="Fulton L."/>
            <person name="Fulton R."/>
            <person name="Courtney L."/>
            <person name="Fronick C."/>
            <person name="O'Laughlin M."/>
            <person name="Godfrey J."/>
            <person name="Wilson R.M."/>
            <person name="Miner T."/>
            <person name="Farmer C."/>
            <person name="Delehaunty K."/>
            <person name="Cordes M."/>
            <person name="Minx P."/>
            <person name="Tomlinson C."/>
            <person name="Chen J."/>
            <person name="Wollam A."/>
            <person name="Pepin K.H."/>
            <person name="Bhonagiri V."/>
            <person name="Zhang X."/>
            <person name="Warren W."/>
            <person name="Mitreva M."/>
            <person name="Mardis E.R."/>
            <person name="Wilson R.K."/>
        </authorList>
    </citation>
    <scope>NUCLEOTIDE SEQUENCE [LARGE SCALE GENOMIC DNA]</scope>
    <source>
        <strain evidence="1 2">JCP8017A</strain>
    </source>
</reference>
<evidence type="ECO:0000313" key="2">
    <source>
        <dbReference type="Proteomes" id="UP000015779"/>
    </source>
</evidence>
<dbReference type="HOGENOM" id="CLU_043473_1_0_11"/>
<dbReference type="PANTHER" id="PTHR19288:SF95">
    <property type="entry name" value="D-GLYCEROL 3-PHOSPHATE PHOSPHATASE"/>
    <property type="match status" value="1"/>
</dbReference>
<dbReference type="Pfam" id="PF13344">
    <property type="entry name" value="Hydrolase_6"/>
    <property type="match status" value="1"/>
</dbReference>
<dbReference type="InterPro" id="IPR006357">
    <property type="entry name" value="HAD-SF_hydro_IIA"/>
</dbReference>
<organism evidence="1 2">
    <name type="scientific">Gardnerella pickettii JCP8017A</name>
    <dbReference type="NCBI Taxonomy" id="1261062"/>
    <lineage>
        <taxon>Bacteria</taxon>
        <taxon>Bacillati</taxon>
        <taxon>Actinomycetota</taxon>
        <taxon>Actinomycetes</taxon>
        <taxon>Bifidobacteriales</taxon>
        <taxon>Bifidobacteriaceae</taxon>
        <taxon>Gardnerella</taxon>
        <taxon>Gardnerella pickettii</taxon>
    </lineage>
</organism>
<sequence length="370" mass="40566">MWGYSMQLDERANFSNSKSALSKDFRLALLDLDGVVYRGGKSVEYAAESIENAQKNGMFIEYTTNNSSRFQEVVASQLESFGLKVEPWQIITSSLVAARMVARYVPSGSNVLVLGADHLVQEVKRAGLNPVKSCKDNPQAVIQGWYPQMTWQEMAQVAFAVERGAKYFVTNRDLTIPREFGIAPGCGSMIQAVVNATGVEPIASAGKPECAMYDEARLLVAANAKHNDEDIKEYSQKDEFGNPLISIERSLAVGDRLDTDIEAGTRGGYKSLLVLTGVTNPRMLLEAPKHLRPSFVSKDLRGLNEVHVAPKRVDDSTFTCGDSRAQIVSNSIEVNNPNDCNALRAACALAWSLIDSGKSLEDYILPEFSL</sequence>
<dbReference type="PATRIC" id="fig|1261062.4.peg.438"/>
<dbReference type="SUPFAM" id="SSF56784">
    <property type="entry name" value="HAD-like"/>
    <property type="match status" value="1"/>
</dbReference>
<proteinExistence type="predicted"/>
<dbReference type="GO" id="GO:0005737">
    <property type="term" value="C:cytoplasm"/>
    <property type="evidence" value="ECO:0007669"/>
    <property type="project" value="TreeGrafter"/>
</dbReference>
<evidence type="ECO:0000313" key="1">
    <source>
        <dbReference type="EMBL" id="EPI52801.1"/>
    </source>
</evidence>
<dbReference type="NCBIfam" id="TIGR01460">
    <property type="entry name" value="HAD-SF-IIA"/>
    <property type="match status" value="1"/>
</dbReference>
<dbReference type="InterPro" id="IPR023214">
    <property type="entry name" value="HAD_sf"/>
</dbReference>
<dbReference type="Proteomes" id="UP000015779">
    <property type="component" value="Unassembled WGS sequence"/>
</dbReference>
<dbReference type="InterPro" id="IPR036412">
    <property type="entry name" value="HAD-like_sf"/>
</dbReference>
<keyword evidence="1" id="KW-0378">Hydrolase</keyword>
<comment type="caution">
    <text evidence="1">The sequence shown here is derived from an EMBL/GenBank/DDBJ whole genome shotgun (WGS) entry which is preliminary data.</text>
</comment>
<dbReference type="AlphaFoldDB" id="T2PLL8"/>